<evidence type="ECO:0000256" key="2">
    <source>
        <dbReference type="ARBA" id="ARBA00023015"/>
    </source>
</evidence>
<dbReference type="Gene3D" id="4.10.280.10">
    <property type="entry name" value="Helix-loop-helix DNA-binding domain"/>
    <property type="match status" value="1"/>
</dbReference>
<reference evidence="7 8" key="1">
    <citation type="submission" date="2024-01" db="EMBL/GenBank/DDBJ databases">
        <title>The genomes of 5 underutilized Papilionoideae crops provide insights into root nodulation and disease resistanc.</title>
        <authorList>
            <person name="Jiang F."/>
        </authorList>
    </citation>
    <scope>NUCLEOTIDE SEQUENCE [LARGE SCALE GENOMIC DNA]</scope>
    <source>
        <strain evidence="7">DUOXIRENSHENG_FW03</strain>
        <tissue evidence="7">Leaves</tissue>
    </source>
</reference>
<sequence>MYSGDGWSLEPMYSGVSLQSLLLGAEVEVEVEVEAEAKRQRVESPVIPQSKLARQRRQKLSEKTRCLQRLMPWDKKMDQATLLQEAYKYVKFLQAQSRLLHSMPAHTHTHTHTHTYTSLPPLPLQNAAVLGDLPKLTRTQLLQVLLNSPVAQTMLYSQGFCVFSLEHLSLLTNHSSNFIPSPFSF</sequence>
<dbReference type="InterPro" id="IPR036638">
    <property type="entry name" value="HLH_DNA-bd_sf"/>
</dbReference>
<dbReference type="GO" id="GO:0003700">
    <property type="term" value="F:DNA-binding transcription factor activity"/>
    <property type="evidence" value="ECO:0007669"/>
    <property type="project" value="InterPro"/>
</dbReference>
<evidence type="ECO:0000256" key="4">
    <source>
        <dbReference type="ARBA" id="ARBA00023163"/>
    </source>
</evidence>
<dbReference type="InterPro" id="IPR011598">
    <property type="entry name" value="bHLH_dom"/>
</dbReference>
<evidence type="ECO:0000256" key="3">
    <source>
        <dbReference type="ARBA" id="ARBA00023125"/>
    </source>
</evidence>
<comment type="caution">
    <text evidence="7">The sequence shown here is derived from an EMBL/GenBank/DDBJ whole genome shotgun (WGS) entry which is preliminary data.</text>
</comment>
<dbReference type="GO" id="GO:0046983">
    <property type="term" value="F:protein dimerization activity"/>
    <property type="evidence" value="ECO:0007669"/>
    <property type="project" value="InterPro"/>
</dbReference>
<dbReference type="InterPro" id="IPR045843">
    <property type="entry name" value="IND-like"/>
</dbReference>
<name>A0AAN9SPN0_PSOTE</name>
<dbReference type="AlphaFoldDB" id="A0AAN9SPN0"/>
<dbReference type="SMART" id="SM00353">
    <property type="entry name" value="HLH"/>
    <property type="match status" value="1"/>
</dbReference>
<dbReference type="Pfam" id="PF00010">
    <property type="entry name" value="HLH"/>
    <property type="match status" value="1"/>
</dbReference>
<keyword evidence="3" id="KW-0238">DNA-binding</keyword>
<gene>
    <name evidence="7" type="ORF">VNO78_13947</name>
</gene>
<dbReference type="SUPFAM" id="SSF47459">
    <property type="entry name" value="HLH, helix-loop-helix DNA-binding domain"/>
    <property type="match status" value="1"/>
</dbReference>
<evidence type="ECO:0000256" key="5">
    <source>
        <dbReference type="ARBA" id="ARBA00023242"/>
    </source>
</evidence>
<dbReference type="PANTHER" id="PTHR45914">
    <property type="entry name" value="TRANSCRIPTION FACTOR HEC3-RELATED"/>
    <property type="match status" value="1"/>
</dbReference>
<dbReference type="PROSITE" id="PS50888">
    <property type="entry name" value="BHLH"/>
    <property type="match status" value="1"/>
</dbReference>
<dbReference type="PANTHER" id="PTHR45914:SF24">
    <property type="entry name" value="BHLH DOMAIN-CONTAINING PROTEIN"/>
    <property type="match status" value="1"/>
</dbReference>
<feature type="domain" description="BHLH" evidence="6">
    <location>
        <begin position="44"/>
        <end position="93"/>
    </location>
</feature>
<dbReference type="Proteomes" id="UP001386955">
    <property type="component" value="Unassembled WGS sequence"/>
</dbReference>
<keyword evidence="8" id="KW-1185">Reference proteome</keyword>
<keyword evidence="5" id="KW-0539">Nucleus</keyword>
<dbReference type="GO" id="GO:0005634">
    <property type="term" value="C:nucleus"/>
    <property type="evidence" value="ECO:0007669"/>
    <property type="project" value="UniProtKB-SubCell"/>
</dbReference>
<organism evidence="7 8">
    <name type="scientific">Psophocarpus tetragonolobus</name>
    <name type="common">Winged bean</name>
    <name type="synonym">Dolichos tetragonolobus</name>
    <dbReference type="NCBI Taxonomy" id="3891"/>
    <lineage>
        <taxon>Eukaryota</taxon>
        <taxon>Viridiplantae</taxon>
        <taxon>Streptophyta</taxon>
        <taxon>Embryophyta</taxon>
        <taxon>Tracheophyta</taxon>
        <taxon>Spermatophyta</taxon>
        <taxon>Magnoliopsida</taxon>
        <taxon>eudicotyledons</taxon>
        <taxon>Gunneridae</taxon>
        <taxon>Pentapetalae</taxon>
        <taxon>rosids</taxon>
        <taxon>fabids</taxon>
        <taxon>Fabales</taxon>
        <taxon>Fabaceae</taxon>
        <taxon>Papilionoideae</taxon>
        <taxon>50 kb inversion clade</taxon>
        <taxon>NPAAA clade</taxon>
        <taxon>indigoferoid/millettioid clade</taxon>
        <taxon>Phaseoleae</taxon>
        <taxon>Psophocarpus</taxon>
    </lineage>
</organism>
<evidence type="ECO:0000256" key="1">
    <source>
        <dbReference type="ARBA" id="ARBA00004123"/>
    </source>
</evidence>
<evidence type="ECO:0000313" key="7">
    <source>
        <dbReference type="EMBL" id="KAK7402014.1"/>
    </source>
</evidence>
<evidence type="ECO:0000259" key="6">
    <source>
        <dbReference type="PROSITE" id="PS50888"/>
    </source>
</evidence>
<keyword evidence="2" id="KW-0805">Transcription regulation</keyword>
<protein>
    <recommendedName>
        <fullName evidence="6">BHLH domain-containing protein</fullName>
    </recommendedName>
</protein>
<accession>A0AAN9SPN0</accession>
<evidence type="ECO:0000313" key="8">
    <source>
        <dbReference type="Proteomes" id="UP001386955"/>
    </source>
</evidence>
<dbReference type="EMBL" id="JAYMYS010000003">
    <property type="protein sequence ID" value="KAK7402014.1"/>
    <property type="molecule type" value="Genomic_DNA"/>
</dbReference>
<dbReference type="GO" id="GO:0003677">
    <property type="term" value="F:DNA binding"/>
    <property type="evidence" value="ECO:0007669"/>
    <property type="project" value="UniProtKB-KW"/>
</dbReference>
<proteinExistence type="predicted"/>
<comment type="subcellular location">
    <subcellularLocation>
        <location evidence="1">Nucleus</location>
    </subcellularLocation>
</comment>
<keyword evidence="4" id="KW-0804">Transcription</keyword>